<evidence type="ECO:0000256" key="3">
    <source>
        <dbReference type="SAM" id="MobiDB-lite"/>
    </source>
</evidence>
<dbReference type="SMART" id="SM00320">
    <property type="entry name" value="WD40"/>
    <property type="match status" value="5"/>
</dbReference>
<accession>A0AAW1HC90</accession>
<dbReference type="Gene3D" id="2.130.10.10">
    <property type="entry name" value="YVTN repeat-like/Quinoprotein amine dehydrogenase"/>
    <property type="match status" value="1"/>
</dbReference>
<dbReference type="InterPro" id="IPR051179">
    <property type="entry name" value="WD_repeat_multifunction"/>
</dbReference>
<dbReference type="SUPFAM" id="SSF50978">
    <property type="entry name" value="WD40 repeat-like"/>
    <property type="match status" value="1"/>
</dbReference>
<comment type="caution">
    <text evidence="4">The sequence shown here is derived from an EMBL/GenBank/DDBJ whole genome shotgun (WGS) entry which is preliminary data.</text>
</comment>
<evidence type="ECO:0000256" key="2">
    <source>
        <dbReference type="ARBA" id="ARBA00022737"/>
    </source>
</evidence>
<keyword evidence="5" id="KW-1185">Reference proteome</keyword>
<dbReference type="Proteomes" id="UP001443914">
    <property type="component" value="Unassembled WGS sequence"/>
</dbReference>
<reference evidence="4" key="1">
    <citation type="submission" date="2024-03" db="EMBL/GenBank/DDBJ databases">
        <title>WGS assembly of Saponaria officinalis var. Norfolk2.</title>
        <authorList>
            <person name="Jenkins J."/>
            <person name="Shu S."/>
            <person name="Grimwood J."/>
            <person name="Barry K."/>
            <person name="Goodstein D."/>
            <person name="Schmutz J."/>
            <person name="Leebens-Mack J."/>
            <person name="Osbourn A."/>
        </authorList>
    </citation>
    <scope>NUCLEOTIDE SEQUENCE [LARGE SCALE GENOMIC DNA]</scope>
    <source>
        <strain evidence="4">JIC</strain>
    </source>
</reference>
<dbReference type="AlphaFoldDB" id="A0AAW1HC90"/>
<organism evidence="4 5">
    <name type="scientific">Saponaria officinalis</name>
    <name type="common">Common soapwort</name>
    <name type="synonym">Lychnis saponaria</name>
    <dbReference type="NCBI Taxonomy" id="3572"/>
    <lineage>
        <taxon>Eukaryota</taxon>
        <taxon>Viridiplantae</taxon>
        <taxon>Streptophyta</taxon>
        <taxon>Embryophyta</taxon>
        <taxon>Tracheophyta</taxon>
        <taxon>Spermatophyta</taxon>
        <taxon>Magnoliopsida</taxon>
        <taxon>eudicotyledons</taxon>
        <taxon>Gunneridae</taxon>
        <taxon>Pentapetalae</taxon>
        <taxon>Caryophyllales</taxon>
        <taxon>Caryophyllaceae</taxon>
        <taxon>Caryophylleae</taxon>
        <taxon>Saponaria</taxon>
    </lineage>
</organism>
<proteinExistence type="predicted"/>
<keyword evidence="1" id="KW-0853">WD repeat</keyword>
<dbReference type="PANTHER" id="PTHR19857">
    <property type="entry name" value="MITOCHONDRIAL DIVISION PROTEIN 1-RELATED"/>
    <property type="match status" value="1"/>
</dbReference>
<keyword evidence="2" id="KW-0677">Repeat</keyword>
<dbReference type="EMBL" id="JBDFQZ010000012">
    <property type="protein sequence ID" value="KAK9673688.1"/>
    <property type="molecule type" value="Genomic_DNA"/>
</dbReference>
<sequence length="477" mass="53159">MDKYVSPVETSPANPNPIPRSRWKRSAIEVNGRIESKYRRELYGLLLQSYAEIGAFPHLYHQVQGVPCPTHRDRVMAFAGLDVEGSFRRHGVSAVEFDDQGIYLASVTRSGCLMVHDFESLYCQSNVISPWMNEDEAKHLLHLNTFRQLDSVRWNPSNQDEVACTSMKSSEIFIYDIGYVSSKPVEVLRKKPSLTIHGVDIHKGLSDVAFTSSDDSRIFASDTYGAINIWDRRRSAFPSVELTTNSHNALNSIELNIEDQIVYGAGNQGIIYMWDLRGGRSSAAFQSHKEPYHPPLASVKISTLLEKIGSLKAQSDIVPKDLHSISLDPSCAYSLAFHLEDGWSGILDIRSLEVTHIHCPPPAWLDASLMSSNFSYLRKPSWLSTNSIYVVGSSTDKGLHLLDFYPDSSSPCHVDFSEDMLKSSRQNGFVPLTEDVTACAAHPCNGFVVAGTKQASLLVVSQRKKVWQGEEDLVSSE</sequence>
<evidence type="ECO:0000256" key="1">
    <source>
        <dbReference type="ARBA" id="ARBA00022574"/>
    </source>
</evidence>
<evidence type="ECO:0000313" key="4">
    <source>
        <dbReference type="EMBL" id="KAK9673688.1"/>
    </source>
</evidence>
<dbReference type="InterPro" id="IPR015943">
    <property type="entry name" value="WD40/YVTN_repeat-like_dom_sf"/>
</dbReference>
<evidence type="ECO:0008006" key="6">
    <source>
        <dbReference type="Google" id="ProtNLM"/>
    </source>
</evidence>
<dbReference type="InterPro" id="IPR001680">
    <property type="entry name" value="WD40_rpt"/>
</dbReference>
<name>A0AAW1HC90_SAPOF</name>
<gene>
    <name evidence="4" type="ORF">RND81_12G183500</name>
</gene>
<evidence type="ECO:0000313" key="5">
    <source>
        <dbReference type="Proteomes" id="UP001443914"/>
    </source>
</evidence>
<protein>
    <recommendedName>
        <fullName evidence="6">Transducin/WD40 repeat-like superfamily protein</fullName>
    </recommendedName>
</protein>
<feature type="region of interest" description="Disordered" evidence="3">
    <location>
        <begin position="1"/>
        <end position="21"/>
    </location>
</feature>
<dbReference type="PANTHER" id="PTHR19857:SF21">
    <property type="entry name" value="ANAPHASE-PROMOTING COMPLEX SUBUNIT 4 WD40 DOMAIN-CONTAINING PROTEIN"/>
    <property type="match status" value="1"/>
</dbReference>
<dbReference type="InterPro" id="IPR036322">
    <property type="entry name" value="WD40_repeat_dom_sf"/>
</dbReference>